<feature type="compositionally biased region" description="Low complexity" evidence="1">
    <location>
        <begin position="818"/>
        <end position="834"/>
    </location>
</feature>
<feature type="region of interest" description="Disordered" evidence="1">
    <location>
        <begin position="76"/>
        <end position="102"/>
    </location>
</feature>
<sequence length="1389" mass="148237">MSGLPPGWEWDYDGARWFYRYKPNGHVQFHFPKEGDEFPDFVDNFAPAPELAPEEKLESQQQLKRRTTLEVDPVSKMRATGGPLNDFGMNRSGFGGPLGKDDNEDDFFFQPENFMYLGPGAYIDVSPEADEDYRDGSPKRANRGDGPESNAKNNSLLDATSERSGVSPLQSEANTPSVINSVPAAQDPTVVQEPVAALPPAESPIFTNAQGHPVAIDTVAASSDVPLLDSVEKPRQGSEPSSVFQPPPWDPVGIMAEMATEHTAPAHIETHPDPVEMADNAVLAPIETRVAEFGIAELPERTSPSDLKPPTQSTHDLLHQTTMSDKALYGATFGTGSRPQTSSPTRAPQGSSARSSEATGDDRRPDNPPPQPVAPQQRRSTPPSGQDVPFAIKRKPSNSTARQSKYQPYVPGVTSSVTAAEMGREAPDFKHRNYSNSLSREMSLMMGARSTIDQTSMPSVLQPPQVPPKVPINPGQPSDPYTANSVLPSMLRDGAQGPNTAMPVVPYGEPGSQGVLQHVPSVLKPARGQPQGRPQQSALPPPAPCLDLSTSRHAAPGPSLPAQPTSKPPSARVVENAVHYTAFQPGRVHQQKPQSPQTTQFSALPPPGSIPQSLSSARGPEWSLGSRPQAHRVETTPIQKPSTVQPQPSSHQDRTSARSAPPLPDFMQRPRAQSDVRQQRGSSSQTRAMQPSIPRSPPGGEMARQQSYASSEVSSLGPPTGSQSSMPLQTPSPLESGGRRSSSGFFRGSNVDSSSSNDTPGPAGQHVPTRPAGSRPASFSGPSPTTLVENLRQQASQGPYLPTVPQKHPIPVSTTDFQQASSQQLSSTSSSPASSRRHSLPSDSLGGPGAQPSSQSASLGSYEVSDQDQGQQWSGHVDDITEVAQNIPRPQSAHPPPTQTGKSLGLPPVAKSPLDPQPPYPTKTDSPAVRPLSLRPSRPTVIPPSQNTRGPMSPSTPIRSPGHHLQSIKEHTENPMDTAATASFPRSSRDARRSSQGSSLNLSSASAYPSSAESARGYLVEEMMNQASQQPPTAQPYFSKLSQPMSPVGLPPHPGYSPVAGNPFQPYSPINANGAPLQSVRRPGSTPPVMQHAAKDKEKGGWLSKLMKGNKQSVLQKPPPPHQLQKAQNSPDIAPPPPQSFALNSRADPRLSIQVANKPPSPTTVANTKTTPNFDQMSFIPPNLSMPVGNQSVAQSQVNGNPHPPLNNGQVPLAQETLSLTTVSYPEPPFAAQQQQAIREQVEEQPTNVPSVGTLLPVGQSVDNQSDSASVSTMDVSEAQAQPILKPQLVTVERHVHAPPTQQQGPSSAAVNPAQTPQRPPPPVQRHNEGTLPVNEELVVAPLFSKAQSKHAPDVAPATKGPGLQDKWAKKPVVDYSGDDWGDDPWDYQ</sequence>
<feature type="compositionally biased region" description="Polar residues" evidence="1">
    <location>
        <begin position="720"/>
        <end position="733"/>
    </location>
</feature>
<feature type="region of interest" description="Disordered" evidence="1">
    <location>
        <begin position="330"/>
        <end position="412"/>
    </location>
</feature>
<dbReference type="KEGG" id="cdet:87940905"/>
<dbReference type="RefSeq" id="XP_062776612.1">
    <property type="nucleotide sequence ID" value="XM_062920561.1"/>
</dbReference>
<feature type="region of interest" description="Disordered" evidence="1">
    <location>
        <begin position="1230"/>
        <end position="1389"/>
    </location>
</feature>
<evidence type="ECO:0000313" key="3">
    <source>
        <dbReference type="Proteomes" id="UP001322277"/>
    </source>
</evidence>
<feature type="compositionally biased region" description="Low complexity" evidence="1">
    <location>
        <begin position="994"/>
        <end position="1015"/>
    </location>
</feature>
<keyword evidence="3" id="KW-1185">Reference proteome</keyword>
<accession>A0AAX4I8U3</accession>
<feature type="compositionally biased region" description="Acidic residues" evidence="1">
    <location>
        <begin position="1377"/>
        <end position="1389"/>
    </location>
</feature>
<feature type="compositionally biased region" description="Low complexity" evidence="1">
    <location>
        <begin position="739"/>
        <end position="749"/>
    </location>
</feature>
<evidence type="ECO:0008006" key="4">
    <source>
        <dbReference type="Google" id="ProtNLM"/>
    </source>
</evidence>
<feature type="compositionally biased region" description="Polar residues" evidence="1">
    <location>
        <begin position="1300"/>
        <end position="1310"/>
    </location>
</feature>
<proteinExistence type="predicted"/>
<feature type="region of interest" description="Disordered" evidence="1">
    <location>
        <begin position="230"/>
        <end position="250"/>
    </location>
</feature>
<feature type="compositionally biased region" description="Polar residues" evidence="1">
    <location>
        <begin position="943"/>
        <end position="958"/>
    </location>
</feature>
<dbReference type="GeneID" id="87940905"/>
<feature type="compositionally biased region" description="Polar residues" evidence="1">
    <location>
        <begin position="150"/>
        <end position="180"/>
    </location>
</feature>
<feature type="compositionally biased region" description="Basic and acidic residues" evidence="1">
    <location>
        <begin position="134"/>
        <end position="146"/>
    </location>
</feature>
<feature type="compositionally biased region" description="Polar residues" evidence="1">
    <location>
        <begin position="591"/>
        <end position="602"/>
    </location>
</feature>
<dbReference type="EMBL" id="CP137307">
    <property type="protein sequence ID" value="WQF79388.1"/>
    <property type="molecule type" value="Genomic_DNA"/>
</dbReference>
<dbReference type="Proteomes" id="UP001322277">
    <property type="component" value="Chromosome 3"/>
</dbReference>
<feature type="region of interest" description="Disordered" evidence="1">
    <location>
        <begin position="457"/>
        <end position="1211"/>
    </location>
</feature>
<evidence type="ECO:0000313" key="2">
    <source>
        <dbReference type="EMBL" id="WQF79388.1"/>
    </source>
</evidence>
<feature type="compositionally biased region" description="Polar residues" evidence="1">
    <location>
        <begin position="750"/>
        <end position="759"/>
    </location>
</feature>
<feature type="compositionally biased region" description="Polar residues" evidence="1">
    <location>
        <begin position="334"/>
        <end position="358"/>
    </location>
</feature>
<feature type="compositionally biased region" description="Polar residues" evidence="1">
    <location>
        <begin position="1188"/>
        <end position="1200"/>
    </location>
</feature>
<reference evidence="3" key="1">
    <citation type="journal article" date="2023" name="bioRxiv">
        <title>Complete genome of the Medicago anthracnose fungus, Colletotrichum destructivum, reveals a mini-chromosome-like region within a core chromosome.</title>
        <authorList>
            <person name="Lapalu N."/>
            <person name="Simon A."/>
            <person name="Lu A."/>
            <person name="Plaumann P.-L."/>
            <person name="Amselem J."/>
            <person name="Pigne S."/>
            <person name="Auger A."/>
            <person name="Koch C."/>
            <person name="Dallery J.-F."/>
            <person name="O'Connell R.J."/>
        </authorList>
    </citation>
    <scope>NUCLEOTIDE SEQUENCE [LARGE SCALE GENOMIC DNA]</scope>
    <source>
        <strain evidence="3">CBS 520.97</strain>
    </source>
</reference>
<feature type="compositionally biased region" description="Polar residues" evidence="1">
    <location>
        <begin position="1261"/>
        <end position="1275"/>
    </location>
</feature>
<name>A0AAX4I8U3_9PEZI</name>
<protein>
    <recommendedName>
        <fullName evidence="4">WW domain-containing protein</fullName>
    </recommendedName>
</protein>
<feature type="compositionally biased region" description="Polar residues" evidence="1">
    <location>
        <begin position="1163"/>
        <end position="1176"/>
    </location>
</feature>
<feature type="compositionally biased region" description="Polar residues" evidence="1">
    <location>
        <begin position="636"/>
        <end position="650"/>
    </location>
</feature>
<feature type="compositionally biased region" description="Polar residues" evidence="1">
    <location>
        <begin position="397"/>
        <end position="406"/>
    </location>
</feature>
<gene>
    <name evidence="2" type="ORF">CDEST_04402</name>
</gene>
<feature type="compositionally biased region" description="Polar residues" evidence="1">
    <location>
        <begin position="679"/>
        <end position="689"/>
    </location>
</feature>
<evidence type="ECO:0000256" key="1">
    <source>
        <dbReference type="SAM" id="MobiDB-lite"/>
    </source>
</evidence>
<feature type="compositionally biased region" description="Polar residues" evidence="1">
    <location>
        <begin position="475"/>
        <end position="487"/>
    </location>
</feature>
<feature type="compositionally biased region" description="Polar residues" evidence="1">
    <location>
        <begin position="704"/>
        <end position="714"/>
    </location>
</feature>
<feature type="compositionally biased region" description="Polar residues" evidence="1">
    <location>
        <begin position="780"/>
        <end position="797"/>
    </location>
</feature>
<feature type="compositionally biased region" description="Low complexity" evidence="1">
    <location>
        <begin position="527"/>
        <end position="536"/>
    </location>
</feature>
<feature type="region of interest" description="Disordered" evidence="1">
    <location>
        <begin position="126"/>
        <end position="180"/>
    </location>
</feature>
<organism evidence="2 3">
    <name type="scientific">Colletotrichum destructivum</name>
    <dbReference type="NCBI Taxonomy" id="34406"/>
    <lineage>
        <taxon>Eukaryota</taxon>
        <taxon>Fungi</taxon>
        <taxon>Dikarya</taxon>
        <taxon>Ascomycota</taxon>
        <taxon>Pezizomycotina</taxon>
        <taxon>Sordariomycetes</taxon>
        <taxon>Hypocreomycetidae</taxon>
        <taxon>Glomerellales</taxon>
        <taxon>Glomerellaceae</taxon>
        <taxon>Colletotrichum</taxon>
        <taxon>Colletotrichum destructivum species complex</taxon>
    </lineage>
</organism>